<dbReference type="Pfam" id="PF14339">
    <property type="entry name" value="DUF4394"/>
    <property type="match status" value="2"/>
</dbReference>
<dbReference type="EMBL" id="AJYA01000001">
    <property type="protein sequence ID" value="EIM78832.1"/>
    <property type="molecule type" value="Genomic_DNA"/>
</dbReference>
<name>I5CAI0_9BACT</name>
<gene>
    <name evidence="2" type="ORF">A3SI_00030</name>
</gene>
<dbReference type="SUPFAM" id="SSF50969">
    <property type="entry name" value="YVTN repeat-like/Quinoprotein amine dehydrogenase"/>
    <property type="match status" value="1"/>
</dbReference>
<feature type="domain" description="DUF4394" evidence="1">
    <location>
        <begin position="8"/>
        <end position="219"/>
    </location>
</feature>
<dbReference type="InterPro" id="IPR011044">
    <property type="entry name" value="Quino_amine_DH_bsu"/>
</dbReference>
<protein>
    <recommendedName>
        <fullName evidence="1">DUF4394 domain-containing protein</fullName>
    </recommendedName>
</protein>
<organism evidence="2 3">
    <name type="scientific">Nitritalea halalkaliphila LW7</name>
    <dbReference type="NCBI Taxonomy" id="1189621"/>
    <lineage>
        <taxon>Bacteria</taxon>
        <taxon>Pseudomonadati</taxon>
        <taxon>Bacteroidota</taxon>
        <taxon>Cytophagia</taxon>
        <taxon>Cytophagales</taxon>
        <taxon>Cyclobacteriaceae</taxon>
        <taxon>Nitritalea</taxon>
    </lineage>
</organism>
<accession>I5CAI0</accession>
<feature type="domain" description="DUF4394" evidence="1">
    <location>
        <begin position="242"/>
        <end position="448"/>
    </location>
</feature>
<dbReference type="AlphaFoldDB" id="I5CAI0"/>
<evidence type="ECO:0000313" key="3">
    <source>
        <dbReference type="Proteomes" id="UP000005551"/>
    </source>
</evidence>
<evidence type="ECO:0000313" key="2">
    <source>
        <dbReference type="EMBL" id="EIM78832.1"/>
    </source>
</evidence>
<dbReference type="Proteomes" id="UP000005551">
    <property type="component" value="Unassembled WGS sequence"/>
</dbReference>
<evidence type="ECO:0000259" key="1">
    <source>
        <dbReference type="Pfam" id="PF14339"/>
    </source>
</evidence>
<reference evidence="2 3" key="1">
    <citation type="submission" date="2012-05" db="EMBL/GenBank/DDBJ databases">
        <title>Genome sequence of Nitritalea halalkaliphila LW7.</title>
        <authorList>
            <person name="Jangir P.K."/>
            <person name="Singh A."/>
            <person name="Shivaji S."/>
            <person name="Sharma R."/>
        </authorList>
    </citation>
    <scope>NUCLEOTIDE SEQUENCE [LARGE SCALE GENOMIC DNA]</scope>
    <source>
        <strain evidence="2 3">LW7</strain>
    </source>
</reference>
<keyword evidence="3" id="KW-1185">Reference proteome</keyword>
<dbReference type="PATRIC" id="fig|1189621.3.peg.6"/>
<sequence length="460" mass="49048">MITEDGRMATFNARNLNAPMGIRPITGLADDEKVLSIDYRPATGQLYGITNQSRLVVINETNGEATALGTAPLDPMIDGDKPSLDFNPTVDRIRLVTATGQNLRLHPELGTVVAVDGPISGGNNPRIGAVAYTNSFAGSNSTLLYDIDFESDKLFIQDPPNDGGLAEVGDLGVDLEGIGSFDISPDNIFSLATVRDGDRTRLFTINLSTGKATLVGNFDLPVIALSFKTNPIAYATDANNRLYRFNFMRPQMNSIALQGMMQGETVVGLDFRPQNGQLYAITSASRMLTINTANGATAVVGTLDPMLEGDSFGFDFNPTVDRIRLVSNTGQNLRLHPDLGTVVAVDGTLNPGMPFVNGAAYTNNFAGTTSTVLYVMDSERNQLFRQDPPNDGGLVLIGDLGVDIEAENGYDIGGKSNIGYALLKVDGAYAIYSVSNESGSVEKLVDFNILATSFAVGLGF</sequence>
<proteinExistence type="predicted"/>
<dbReference type="RefSeq" id="WP_009053050.1">
    <property type="nucleotide sequence ID" value="NZ_AJYA01000001.1"/>
</dbReference>
<comment type="caution">
    <text evidence="2">The sequence shown here is derived from an EMBL/GenBank/DDBJ whole genome shotgun (WGS) entry which is preliminary data.</text>
</comment>
<dbReference type="InterPro" id="IPR025507">
    <property type="entry name" value="DUF4394"/>
</dbReference>
<dbReference type="STRING" id="1189621.A3SI_00030"/>